<keyword evidence="3" id="KW-0805">Transcription regulation</keyword>
<dbReference type="Gene3D" id="1.10.10.10">
    <property type="entry name" value="Winged helix-like DNA-binding domain superfamily/Winged helix DNA-binding domain"/>
    <property type="match status" value="1"/>
</dbReference>
<evidence type="ECO:0000313" key="7">
    <source>
        <dbReference type="EMBL" id="KWX22731.1"/>
    </source>
</evidence>
<evidence type="ECO:0000313" key="8">
    <source>
        <dbReference type="Proteomes" id="UP000070612"/>
    </source>
</evidence>
<dbReference type="InterPro" id="IPR015421">
    <property type="entry name" value="PyrdxlP-dep_Trfase_major"/>
</dbReference>
<dbReference type="InterPro" id="IPR000524">
    <property type="entry name" value="Tscrpt_reg_HTH_GntR"/>
</dbReference>
<keyword evidence="8" id="KW-1185">Reference proteome</keyword>
<dbReference type="SUPFAM" id="SSF46785">
    <property type="entry name" value="Winged helix' DNA-binding domain"/>
    <property type="match status" value="1"/>
</dbReference>
<proteinExistence type="inferred from homology"/>
<dbReference type="EMBL" id="LGTW01000012">
    <property type="protein sequence ID" value="KWX22731.1"/>
    <property type="molecule type" value="Genomic_DNA"/>
</dbReference>
<feature type="domain" description="HTH gntR-type" evidence="6">
    <location>
        <begin position="3"/>
        <end position="71"/>
    </location>
</feature>
<dbReference type="PANTHER" id="PTHR46577">
    <property type="entry name" value="HTH-TYPE TRANSCRIPTIONAL REGULATORY PROTEIN GABR"/>
    <property type="match status" value="1"/>
</dbReference>
<evidence type="ECO:0000256" key="2">
    <source>
        <dbReference type="ARBA" id="ARBA00022898"/>
    </source>
</evidence>
<evidence type="ECO:0000256" key="1">
    <source>
        <dbReference type="ARBA" id="ARBA00005384"/>
    </source>
</evidence>
<dbReference type="InterPro" id="IPR004839">
    <property type="entry name" value="Aminotransferase_I/II_large"/>
</dbReference>
<dbReference type="GO" id="GO:0030170">
    <property type="term" value="F:pyridoxal phosphate binding"/>
    <property type="evidence" value="ECO:0007669"/>
    <property type="project" value="InterPro"/>
</dbReference>
<sequence>MRAERYRLIAQDFATAIRDGTMPAGTRLPTHRELAAKYGVALATATKVYRELASTGLVVGERGRGTFVRDLSGFGGLDSRRLPIGARIADLSFNQPLAPGQDDQLRHALRELAAEGDLTSLLTQHPPGGRGADRATVAEYLRTVGVDAGRDDVLVTSGAQHALDAAIAGVVPAGRAIAVDALTYPGLKLIADTRRVELVPVGVTAAGTDVDDLDAVCRARAVAAIYLVPTLHNPLGFVLDDAARTRIVDIARRHDCLLIEDSTYAFLEPGAPPPLHTLAPERTFHVGSLSKNLATGLRFGYVVVPARQRDAVKRVLRASHWGTSSIVTALATRLLADGTVERLQARRRDDARRRQLVAARELTDLGYHAHPSAYWGWLTLPDDIRADIVAHRLADSGVLVSTGDAFAVAPNPPNALRIALANPPLAELDAVLRTIRGAVRLI</sequence>
<accession>A0A132PK73</accession>
<dbReference type="AlphaFoldDB" id="A0A132PK73"/>
<comment type="similarity">
    <text evidence="1">In the C-terminal section; belongs to the class-I pyridoxal-phosphate-dependent aminotransferase family.</text>
</comment>
<dbReference type="RefSeq" id="WP_067851813.1">
    <property type="nucleotide sequence ID" value="NZ_LGTW01000012.1"/>
</dbReference>
<dbReference type="Pfam" id="PF00155">
    <property type="entry name" value="Aminotran_1_2"/>
    <property type="match status" value="1"/>
</dbReference>
<dbReference type="Pfam" id="PF00392">
    <property type="entry name" value="GntR"/>
    <property type="match status" value="1"/>
</dbReference>
<dbReference type="SUPFAM" id="SSF53383">
    <property type="entry name" value="PLP-dependent transferases"/>
    <property type="match status" value="1"/>
</dbReference>
<dbReference type="PANTHER" id="PTHR46577:SF1">
    <property type="entry name" value="HTH-TYPE TRANSCRIPTIONAL REGULATORY PROTEIN GABR"/>
    <property type="match status" value="1"/>
</dbReference>
<keyword evidence="2" id="KW-0663">Pyridoxal phosphate</keyword>
<keyword evidence="5" id="KW-0804">Transcription</keyword>
<reference evidence="7 8" key="1">
    <citation type="submission" date="2015-07" db="EMBL/GenBank/DDBJ databases">
        <title>A draft genome sequence of Mycobacterium wolinskyi.</title>
        <authorList>
            <person name="de Man T.J."/>
            <person name="Perry K.A."/>
            <person name="Coulliette A.D."/>
            <person name="Jensen B."/>
            <person name="Toney N.C."/>
            <person name="Limbago B.M."/>
            <person name="Noble-Wang J."/>
        </authorList>
    </citation>
    <scope>NUCLEOTIDE SEQUENCE [LARGE SCALE GENOMIC DNA]</scope>
    <source>
        <strain evidence="7 8">CDC_01</strain>
    </source>
</reference>
<keyword evidence="4" id="KW-0238">DNA-binding</keyword>
<gene>
    <name evidence="7" type="ORF">AFM11_19290</name>
</gene>
<dbReference type="SMART" id="SM00345">
    <property type="entry name" value="HTH_GNTR"/>
    <property type="match status" value="1"/>
</dbReference>
<evidence type="ECO:0000259" key="6">
    <source>
        <dbReference type="PROSITE" id="PS50949"/>
    </source>
</evidence>
<dbReference type="GO" id="GO:0003700">
    <property type="term" value="F:DNA-binding transcription factor activity"/>
    <property type="evidence" value="ECO:0007669"/>
    <property type="project" value="InterPro"/>
</dbReference>
<dbReference type="Gene3D" id="3.90.1150.10">
    <property type="entry name" value="Aspartate Aminotransferase, domain 1"/>
    <property type="match status" value="1"/>
</dbReference>
<dbReference type="PATRIC" id="fig|59750.3.peg.1191"/>
<dbReference type="InterPro" id="IPR015422">
    <property type="entry name" value="PyrdxlP-dep_Trfase_small"/>
</dbReference>
<name>A0A132PK73_9MYCO</name>
<protein>
    <submittedName>
        <fullName evidence="7">GntR family transcriptional regulator</fullName>
    </submittedName>
</protein>
<evidence type="ECO:0000256" key="3">
    <source>
        <dbReference type="ARBA" id="ARBA00023015"/>
    </source>
</evidence>
<dbReference type="PROSITE" id="PS50949">
    <property type="entry name" value="HTH_GNTR"/>
    <property type="match status" value="1"/>
</dbReference>
<dbReference type="GO" id="GO:0003677">
    <property type="term" value="F:DNA binding"/>
    <property type="evidence" value="ECO:0007669"/>
    <property type="project" value="UniProtKB-KW"/>
</dbReference>
<dbReference type="InterPro" id="IPR051446">
    <property type="entry name" value="HTH_trans_reg/aminotransferase"/>
</dbReference>
<dbReference type="Proteomes" id="UP000070612">
    <property type="component" value="Unassembled WGS sequence"/>
</dbReference>
<dbReference type="STRING" id="59750.AWC31_15375"/>
<dbReference type="InterPro" id="IPR036388">
    <property type="entry name" value="WH-like_DNA-bd_sf"/>
</dbReference>
<comment type="caution">
    <text evidence="7">The sequence shown here is derived from an EMBL/GenBank/DDBJ whole genome shotgun (WGS) entry which is preliminary data.</text>
</comment>
<evidence type="ECO:0000256" key="5">
    <source>
        <dbReference type="ARBA" id="ARBA00023163"/>
    </source>
</evidence>
<dbReference type="CDD" id="cd07377">
    <property type="entry name" value="WHTH_GntR"/>
    <property type="match status" value="1"/>
</dbReference>
<dbReference type="InterPro" id="IPR036390">
    <property type="entry name" value="WH_DNA-bd_sf"/>
</dbReference>
<evidence type="ECO:0000256" key="4">
    <source>
        <dbReference type="ARBA" id="ARBA00023125"/>
    </source>
</evidence>
<dbReference type="InterPro" id="IPR015424">
    <property type="entry name" value="PyrdxlP-dep_Trfase"/>
</dbReference>
<dbReference type="CDD" id="cd00609">
    <property type="entry name" value="AAT_like"/>
    <property type="match status" value="1"/>
</dbReference>
<organism evidence="7 8">
    <name type="scientific">Mycolicibacterium wolinskyi</name>
    <dbReference type="NCBI Taxonomy" id="59750"/>
    <lineage>
        <taxon>Bacteria</taxon>
        <taxon>Bacillati</taxon>
        <taxon>Actinomycetota</taxon>
        <taxon>Actinomycetes</taxon>
        <taxon>Mycobacteriales</taxon>
        <taxon>Mycobacteriaceae</taxon>
        <taxon>Mycolicibacterium</taxon>
    </lineage>
</organism>
<dbReference type="Gene3D" id="3.40.640.10">
    <property type="entry name" value="Type I PLP-dependent aspartate aminotransferase-like (Major domain)"/>
    <property type="match status" value="1"/>
</dbReference>